<evidence type="ECO:0000313" key="12">
    <source>
        <dbReference type="Proteomes" id="UP000613582"/>
    </source>
</evidence>
<dbReference type="SUPFAM" id="SSF109604">
    <property type="entry name" value="HD-domain/PDEase-like"/>
    <property type="match status" value="1"/>
</dbReference>
<dbReference type="InterPro" id="IPR006674">
    <property type="entry name" value="HD_domain"/>
</dbReference>
<dbReference type="InterPro" id="IPR007685">
    <property type="entry name" value="RelA_SpoT"/>
</dbReference>
<dbReference type="SUPFAM" id="SSF81271">
    <property type="entry name" value="TGS-like"/>
    <property type="match status" value="1"/>
</dbReference>
<protein>
    <recommendedName>
        <fullName evidence="2">GTP pyrophosphokinase rsh</fullName>
        <ecNumber evidence="1">2.7.6.5</ecNumber>
    </recommendedName>
    <alternativeName>
        <fullName evidence="4">(p)ppGpp synthase</fullName>
    </alternativeName>
    <alternativeName>
        <fullName evidence="3">ATP:GTP 3'-pyrophosphotransferase</fullName>
    </alternativeName>
</protein>
<dbReference type="AlphaFoldDB" id="A0A8J2Y7K5"/>
<comment type="function">
    <text evidence="6">In eubacteria ppGpp (guanosine 3'-diphosphate 5'-diphosphate) is a mediator of the stringent response that coordinates a variety of cellular activities in response to changes in nutritional abundance.</text>
</comment>
<evidence type="ECO:0000256" key="2">
    <source>
        <dbReference type="ARBA" id="ARBA00014315"/>
    </source>
</evidence>
<evidence type="ECO:0000256" key="3">
    <source>
        <dbReference type="ARBA" id="ARBA00029754"/>
    </source>
</evidence>
<keyword evidence="12" id="KW-1185">Reference proteome</keyword>
<proteinExistence type="inferred from homology"/>
<comment type="similarity">
    <text evidence="6">Belongs to the relA/spoT family.</text>
</comment>
<dbReference type="InterPro" id="IPR033655">
    <property type="entry name" value="TGS_RelA/SpoT"/>
</dbReference>
<dbReference type="InterPro" id="IPR002912">
    <property type="entry name" value="ACT_dom"/>
</dbReference>
<dbReference type="Pfam" id="PF13328">
    <property type="entry name" value="HD_4"/>
    <property type="match status" value="1"/>
</dbReference>
<dbReference type="RefSeq" id="WP_188160160.1">
    <property type="nucleotide sequence ID" value="NZ_BMGH01000001.1"/>
</dbReference>
<dbReference type="Pfam" id="PF04607">
    <property type="entry name" value="RelA_SpoT"/>
    <property type="match status" value="1"/>
</dbReference>
<feature type="region of interest" description="Disordered" evidence="7">
    <location>
        <begin position="1"/>
        <end position="97"/>
    </location>
</feature>
<dbReference type="GO" id="GO:0015969">
    <property type="term" value="P:guanosine tetraphosphate metabolic process"/>
    <property type="evidence" value="ECO:0007669"/>
    <property type="project" value="InterPro"/>
</dbReference>
<dbReference type="GO" id="GO:0008893">
    <property type="term" value="F:guanosine-3',5'-bis(diphosphate) 3'-diphosphatase activity"/>
    <property type="evidence" value="ECO:0007669"/>
    <property type="project" value="TreeGrafter"/>
</dbReference>
<dbReference type="PROSITE" id="PS51671">
    <property type="entry name" value="ACT"/>
    <property type="match status" value="1"/>
</dbReference>
<dbReference type="CDD" id="cd00077">
    <property type="entry name" value="HDc"/>
    <property type="match status" value="1"/>
</dbReference>
<dbReference type="PROSITE" id="PS51880">
    <property type="entry name" value="TGS"/>
    <property type="match status" value="1"/>
</dbReference>
<dbReference type="InterPro" id="IPR012675">
    <property type="entry name" value="Beta-grasp_dom_sf"/>
</dbReference>
<dbReference type="Pfam" id="PF19296">
    <property type="entry name" value="RelA_AH_RIS"/>
    <property type="match status" value="2"/>
</dbReference>
<feature type="domain" description="ACT" evidence="8">
    <location>
        <begin position="755"/>
        <end position="829"/>
    </location>
</feature>
<dbReference type="GO" id="GO:0008728">
    <property type="term" value="F:GTP diphosphokinase activity"/>
    <property type="evidence" value="ECO:0007669"/>
    <property type="project" value="UniProtKB-EC"/>
</dbReference>
<feature type="domain" description="TGS" evidence="10">
    <location>
        <begin position="505"/>
        <end position="566"/>
    </location>
</feature>
<gene>
    <name evidence="11" type="primary">spoT</name>
    <name evidence="11" type="ORF">GCM10011342_09820</name>
</gene>
<dbReference type="GO" id="GO:0042594">
    <property type="term" value="P:response to starvation"/>
    <property type="evidence" value="ECO:0007669"/>
    <property type="project" value="TreeGrafter"/>
</dbReference>
<dbReference type="SMART" id="SM00471">
    <property type="entry name" value="HDc"/>
    <property type="match status" value="1"/>
</dbReference>
<evidence type="ECO:0000256" key="6">
    <source>
        <dbReference type="RuleBase" id="RU003847"/>
    </source>
</evidence>
<dbReference type="Pfam" id="PF13291">
    <property type="entry name" value="ACT_4"/>
    <property type="match status" value="1"/>
</dbReference>
<dbReference type="CDD" id="cd05399">
    <property type="entry name" value="NT_Rel-Spo_like"/>
    <property type="match status" value="1"/>
</dbReference>
<dbReference type="PANTHER" id="PTHR21262:SF36">
    <property type="entry name" value="BIFUNCTIONAL (P)PPGPP SYNTHASE_HYDROLASE SPOT"/>
    <property type="match status" value="1"/>
</dbReference>
<dbReference type="PANTHER" id="PTHR21262">
    <property type="entry name" value="GUANOSINE-3',5'-BIS DIPHOSPHATE 3'-PYROPHOSPHOHYDROLASE"/>
    <property type="match status" value="1"/>
</dbReference>
<feature type="domain" description="HD" evidence="9">
    <location>
        <begin position="149"/>
        <end position="248"/>
    </location>
</feature>
<evidence type="ECO:0000256" key="1">
    <source>
        <dbReference type="ARBA" id="ARBA00013251"/>
    </source>
</evidence>
<dbReference type="PROSITE" id="PS51831">
    <property type="entry name" value="HD"/>
    <property type="match status" value="1"/>
</dbReference>
<dbReference type="EMBL" id="BMGH01000001">
    <property type="protein sequence ID" value="GGD02876.1"/>
    <property type="molecule type" value="Genomic_DNA"/>
</dbReference>
<evidence type="ECO:0000256" key="4">
    <source>
        <dbReference type="ARBA" id="ARBA00032407"/>
    </source>
</evidence>
<dbReference type="Pfam" id="PF02824">
    <property type="entry name" value="TGS"/>
    <property type="match status" value="1"/>
</dbReference>
<dbReference type="FunFam" id="1.10.3210.10:FF:000001">
    <property type="entry name" value="GTP pyrophosphokinase RelA"/>
    <property type="match status" value="1"/>
</dbReference>
<evidence type="ECO:0000259" key="10">
    <source>
        <dbReference type="PROSITE" id="PS51880"/>
    </source>
</evidence>
<dbReference type="InterPro" id="IPR043519">
    <property type="entry name" value="NT_sf"/>
</dbReference>
<evidence type="ECO:0000259" key="9">
    <source>
        <dbReference type="PROSITE" id="PS51831"/>
    </source>
</evidence>
<evidence type="ECO:0000259" key="8">
    <source>
        <dbReference type="PROSITE" id="PS51671"/>
    </source>
</evidence>
<dbReference type="FunFam" id="3.10.20.30:FF:000002">
    <property type="entry name" value="GTP pyrophosphokinase (RelA/SpoT)"/>
    <property type="match status" value="1"/>
</dbReference>
<dbReference type="GO" id="GO:0005886">
    <property type="term" value="C:plasma membrane"/>
    <property type="evidence" value="ECO:0007669"/>
    <property type="project" value="TreeGrafter"/>
</dbReference>
<evidence type="ECO:0000313" key="11">
    <source>
        <dbReference type="EMBL" id="GGD02876.1"/>
    </source>
</evidence>
<accession>A0A8J2Y7K5</accession>
<dbReference type="Gene3D" id="3.10.20.30">
    <property type="match status" value="1"/>
</dbReference>
<comment type="catalytic activity">
    <reaction evidence="5">
        <text>GTP + ATP = guanosine 3'-diphosphate 5'-triphosphate + AMP</text>
        <dbReference type="Rhea" id="RHEA:22088"/>
        <dbReference type="ChEBI" id="CHEBI:30616"/>
        <dbReference type="ChEBI" id="CHEBI:37565"/>
        <dbReference type="ChEBI" id="CHEBI:142410"/>
        <dbReference type="ChEBI" id="CHEBI:456215"/>
        <dbReference type="EC" id="2.7.6.5"/>
    </reaction>
</comment>
<evidence type="ECO:0000256" key="7">
    <source>
        <dbReference type="SAM" id="MobiDB-lite"/>
    </source>
</evidence>
<dbReference type="InterPro" id="IPR004811">
    <property type="entry name" value="RelA/Spo_fam"/>
</dbReference>
<organism evidence="11 12">
    <name type="scientific">Aquisalinus flavus</name>
    <dbReference type="NCBI Taxonomy" id="1526572"/>
    <lineage>
        <taxon>Bacteria</taxon>
        <taxon>Pseudomonadati</taxon>
        <taxon>Pseudomonadota</taxon>
        <taxon>Alphaproteobacteria</taxon>
        <taxon>Parvularculales</taxon>
        <taxon>Parvularculaceae</taxon>
        <taxon>Aquisalinus</taxon>
    </lineage>
</organism>
<dbReference type="NCBIfam" id="TIGR00691">
    <property type="entry name" value="spoT_relA"/>
    <property type="match status" value="1"/>
</dbReference>
<dbReference type="InterPro" id="IPR004095">
    <property type="entry name" value="TGS"/>
</dbReference>
<dbReference type="CDD" id="cd01668">
    <property type="entry name" value="TGS_RSH"/>
    <property type="match status" value="1"/>
</dbReference>
<dbReference type="Gene3D" id="1.10.3210.10">
    <property type="entry name" value="Hypothetical protein af1432"/>
    <property type="match status" value="1"/>
</dbReference>
<dbReference type="InterPro" id="IPR012676">
    <property type="entry name" value="TGS-like"/>
</dbReference>
<evidence type="ECO:0000256" key="5">
    <source>
        <dbReference type="ARBA" id="ARBA00048244"/>
    </source>
</evidence>
<reference evidence="11" key="1">
    <citation type="journal article" date="2014" name="Int. J. Syst. Evol. Microbiol.">
        <title>Complete genome sequence of Corynebacterium casei LMG S-19264T (=DSM 44701T), isolated from a smear-ripened cheese.</title>
        <authorList>
            <consortium name="US DOE Joint Genome Institute (JGI-PGF)"/>
            <person name="Walter F."/>
            <person name="Albersmeier A."/>
            <person name="Kalinowski J."/>
            <person name="Ruckert C."/>
        </authorList>
    </citation>
    <scope>NUCLEOTIDE SEQUENCE</scope>
    <source>
        <strain evidence="11">CGMCC 1.12921</strain>
    </source>
</reference>
<dbReference type="InterPro" id="IPR003607">
    <property type="entry name" value="HD/PDEase_dom"/>
</dbReference>
<dbReference type="SMART" id="SM00954">
    <property type="entry name" value="RelA_SpoT"/>
    <property type="match status" value="1"/>
</dbReference>
<dbReference type="InterPro" id="IPR045600">
    <property type="entry name" value="RelA/SpoT_AH_RIS"/>
</dbReference>
<dbReference type="Gene3D" id="3.30.70.260">
    <property type="match status" value="1"/>
</dbReference>
<dbReference type="Proteomes" id="UP000613582">
    <property type="component" value="Unassembled WGS sequence"/>
</dbReference>
<name>A0A8J2Y7K5_9PROT</name>
<dbReference type="SUPFAM" id="SSF81301">
    <property type="entry name" value="Nucleotidyltransferase"/>
    <property type="match status" value="1"/>
</dbReference>
<sequence length="840" mass="94081">MSTQKAGTSRTHETTEKVSSAVQKKPATKTGKSEAARGTGGQTDTAVLQSEETGKLQRPARGAKEKTSRAPADPEGQSGSAAKAPKTAKPAKKSVARTSSYPVGFIRQYELVERVKAYDPAADEDLLNRAYVFSMKAHGGQTRSSGDPYFTHPISVAAILTELKADPETIVTALLHDTVEDTDTTVEDIERLFGPSVAELVDGVTKLSLMEMRSAETKQAENFRKFVLAMAQDVRVLLVKLADRLHNMRTLHYIKRKDKRQRIAMETMQIYAPLAGRIGVQKFRDELEDLSFKYLDPEGYTAIRDGLRKLGKDTVRSVVQLSQMLREKLETARVRAEVYSREKRPFSIWRKMQRKGNAFDELADIYAFRVLVDSVEDCYKVLGVIHSSFPMIPHEFDDYISVPKPNNYRSIHTAVLAPVDETGVRQRVEIQIRTKEMHETAERGIAAHWRYKDETSFSAAGRQIEIDRAGQFDPYEWARNAVEMLQHGDDVGEFLENAKLELFQDTIYCFTPKGRVISLPVGATAIDFAYSLHTDIGDTCVGARVNGVTKPLRTPLRNGDVVSILRSDNAAIPQDWETMAVTGRAKSGIKRRIKQLQKKEQVKFGHRILESEFSTHGLSWSESSIEEALDKLGYASVKKVYEAVGSMRLDAKAVRQIIYPGTDGTDQSKRRLRQSYEGGHQHSIPIQGLTGGVSFSFAPCCSPLPGERIIGLPGDDGSVHVHRIDCDTLGRTAISEERWLDLRWRSDTEEEFIAPIKVTVKNRTGALAHVALMMTQYEADIRDIRLRHREVDFNDILIDILVRDVKHLSNVLTGLRASEHVLAAERRTDVETASIQEEGR</sequence>
<dbReference type="Gene3D" id="3.30.460.10">
    <property type="entry name" value="Beta Polymerase, domain 2"/>
    <property type="match status" value="1"/>
</dbReference>
<dbReference type="EC" id="2.7.6.5" evidence="1"/>
<feature type="compositionally biased region" description="Polar residues" evidence="7">
    <location>
        <begin position="42"/>
        <end position="51"/>
    </location>
</feature>
<comment type="caution">
    <text evidence="11">The sequence shown here is derived from an EMBL/GenBank/DDBJ whole genome shotgun (WGS) entry which is preliminary data.</text>
</comment>
<reference evidence="11" key="2">
    <citation type="submission" date="2020-09" db="EMBL/GenBank/DDBJ databases">
        <authorList>
            <person name="Sun Q."/>
            <person name="Zhou Y."/>
        </authorList>
    </citation>
    <scope>NUCLEOTIDE SEQUENCE</scope>
    <source>
        <strain evidence="11">CGMCC 1.12921</strain>
    </source>
</reference>